<dbReference type="RefSeq" id="WP_173094621.1">
    <property type="nucleotide sequence ID" value="NZ_CP053892.1"/>
</dbReference>
<dbReference type="PRINTS" id="PR00111">
    <property type="entry name" value="ABHYDROLASE"/>
</dbReference>
<evidence type="ECO:0000259" key="1">
    <source>
        <dbReference type="Pfam" id="PF00561"/>
    </source>
</evidence>
<sequence length="299" mass="31596">MRERPTTVTETSFGPLEYRFEERGRSVVLILHGGHMRASLPLGEELFAAAGCSVLAPSRPGYGRTPSGTGPSPSRFADAVTELCAGLGIERLTAVVGQSAGGPTAMTLASRHPVLVERLVLESAVGFLPWPDRRARLGGRLVFAPLVERASWSLVHGLVRRVPQAALHLLLRDLTTGPIADLVSGLSAEHRALLLDLFARMRSGSGFTADLRYMARGGKAPLVTQPTLIIAAPGDGAVPFAQAEALAAAIPGARLLTSTAPSHFIWFGDDYPAITTVITDFLTQARRGRVPGPAGEKGT</sequence>
<name>A0A7D4AJH3_ACTVE</name>
<protein>
    <submittedName>
        <fullName evidence="3">Alpha/beta hydrolase fold protein</fullName>
    </submittedName>
</protein>
<evidence type="ECO:0000313" key="4">
    <source>
        <dbReference type="Proteomes" id="UP000501240"/>
    </source>
</evidence>
<dbReference type="InterPro" id="IPR029058">
    <property type="entry name" value="AB_hydrolase_fold"/>
</dbReference>
<dbReference type="Gene3D" id="3.40.50.1820">
    <property type="entry name" value="alpha/beta hydrolase"/>
    <property type="match status" value="1"/>
</dbReference>
<accession>A0A7D4AJH3</accession>
<dbReference type="InterPro" id="IPR013595">
    <property type="entry name" value="Pept_S33_TAP-like_C"/>
</dbReference>
<dbReference type="Proteomes" id="UP000501240">
    <property type="component" value="Chromosome"/>
</dbReference>
<reference evidence="3 4" key="1">
    <citation type="submission" date="2020-05" db="EMBL/GenBank/DDBJ databases">
        <title>Actinomadura verrucosospora NRRL-B18236 (PFL_A860) Genome sequencing and assembly.</title>
        <authorList>
            <person name="Samborskyy M."/>
        </authorList>
    </citation>
    <scope>NUCLEOTIDE SEQUENCE [LARGE SCALE GENOMIC DNA]</scope>
    <source>
        <strain evidence="3 4">NRRL:B18236</strain>
    </source>
</reference>
<dbReference type="Pfam" id="PF00561">
    <property type="entry name" value="Abhydrolase_1"/>
    <property type="match status" value="1"/>
</dbReference>
<proteinExistence type="predicted"/>
<keyword evidence="4" id="KW-1185">Reference proteome</keyword>
<organism evidence="3 4">
    <name type="scientific">Actinomadura verrucosospora</name>
    <dbReference type="NCBI Taxonomy" id="46165"/>
    <lineage>
        <taxon>Bacteria</taxon>
        <taxon>Bacillati</taxon>
        <taxon>Actinomycetota</taxon>
        <taxon>Actinomycetes</taxon>
        <taxon>Streptosporangiales</taxon>
        <taxon>Thermomonosporaceae</taxon>
        <taxon>Actinomadura</taxon>
    </lineage>
</organism>
<dbReference type="PANTHER" id="PTHR43194:SF2">
    <property type="entry name" value="PEROXISOMAL MEMBRANE PROTEIN LPX1"/>
    <property type="match status" value="1"/>
</dbReference>
<dbReference type="GO" id="GO:0016787">
    <property type="term" value="F:hydrolase activity"/>
    <property type="evidence" value="ECO:0007669"/>
    <property type="project" value="UniProtKB-KW"/>
</dbReference>
<dbReference type="EMBL" id="CP053892">
    <property type="protein sequence ID" value="QKG20168.1"/>
    <property type="molecule type" value="Genomic_DNA"/>
</dbReference>
<dbReference type="PANTHER" id="PTHR43194">
    <property type="entry name" value="HYDROLASE ALPHA/BETA FOLD FAMILY"/>
    <property type="match status" value="1"/>
</dbReference>
<dbReference type="SUPFAM" id="SSF53474">
    <property type="entry name" value="alpha/beta-Hydrolases"/>
    <property type="match status" value="1"/>
</dbReference>
<evidence type="ECO:0000313" key="3">
    <source>
        <dbReference type="EMBL" id="QKG20168.1"/>
    </source>
</evidence>
<dbReference type="Pfam" id="PF08386">
    <property type="entry name" value="Abhydrolase_4"/>
    <property type="match status" value="1"/>
</dbReference>
<feature type="domain" description="Peptidase S33 tripeptidyl aminopeptidase-like C-terminal" evidence="2">
    <location>
        <begin position="224"/>
        <end position="286"/>
    </location>
</feature>
<dbReference type="AlphaFoldDB" id="A0A7D4AJH3"/>
<dbReference type="InterPro" id="IPR050228">
    <property type="entry name" value="Carboxylesterase_BioH"/>
</dbReference>
<keyword evidence="3" id="KW-0378">Hydrolase</keyword>
<dbReference type="InterPro" id="IPR000073">
    <property type="entry name" value="AB_hydrolase_1"/>
</dbReference>
<gene>
    <name evidence="3" type="ORF">ACTIVE_1805</name>
</gene>
<feature type="domain" description="AB hydrolase-1" evidence="1">
    <location>
        <begin position="27"/>
        <end position="127"/>
    </location>
</feature>
<evidence type="ECO:0000259" key="2">
    <source>
        <dbReference type="Pfam" id="PF08386"/>
    </source>
</evidence>